<feature type="compositionally biased region" description="Low complexity" evidence="5">
    <location>
        <begin position="366"/>
        <end position="380"/>
    </location>
</feature>
<accession>A0ABD1U3S7</accession>
<evidence type="ECO:0000256" key="2">
    <source>
        <dbReference type="ARBA" id="ARBA00022884"/>
    </source>
</evidence>
<evidence type="ECO:0000259" key="6">
    <source>
        <dbReference type="PROSITE" id="PS50102"/>
    </source>
</evidence>
<evidence type="ECO:0000256" key="1">
    <source>
        <dbReference type="ARBA" id="ARBA00022737"/>
    </source>
</evidence>
<reference evidence="8" key="1">
    <citation type="submission" date="2024-07" db="EMBL/GenBank/DDBJ databases">
        <title>Two chromosome-level genome assemblies of Korean endemic species Abeliophyllum distichum and Forsythia ovata (Oleaceae).</title>
        <authorList>
            <person name="Jang H."/>
        </authorList>
    </citation>
    <scope>NUCLEOTIDE SEQUENCE [LARGE SCALE GENOMIC DNA]</scope>
</reference>
<dbReference type="InterPro" id="IPR035979">
    <property type="entry name" value="RBD_domain_sf"/>
</dbReference>
<feature type="domain" description="RRM" evidence="6">
    <location>
        <begin position="90"/>
        <end position="168"/>
    </location>
</feature>
<dbReference type="SMART" id="SM00360">
    <property type="entry name" value="RRM"/>
    <property type="match status" value="2"/>
</dbReference>
<sequence length="681" mass="75051">MDDTGFHRFPGHLDPRAQEFFPTTTLPLLPLQIYYPQPSPPPYFPQETLPPHMGYPQQHFANPLPPVYLSPVEPQPLPVSLPPSSSSPTRTLLLSMVPTDVSESTVRRELEVFGDVRAVQMERLREGVVTVHFYDVRDAQQALLAIQEQHMQQQCRLGRHYDALLQAQNNSIPLMPIPLPPLPPPARGLISGRVVWAQYTSPVTSALPDGNNQGTIVIFNLDPQVSTVNLKEIFEAFGPVKELRETPNKKNQRFVEFYDVRNAAKAVAGMNGKEIYGKQIVIEFSRPGGRLPRLSQINKFNSTTNYWPRNSQIPPPSLSPPPHLQHKLSGRLLANAPRRSYNSRTELSKKASYFKGSPSGIGGGSKSSSSGGSLRGSVASLYISGGGSGGGNRYEESCNIRPPNKKNSKKNKNETSTGGANSKSGGPWKSNGGGGKHGRDYDPRFLINEDAITEANCRDSRTTVMIKNIPNKYSQKLLLNMLDNHCIHCNEQIADGDDQPMSAYDFVYLPIDFINKCNVGYGFVNMTSPEATLRLYKAFHNQSWEVFNSRKICEVTYARLQGIEALREHFKNSKFPGDAEEYMPVVFTPPRDGLRLTEPMPIVTGGGGRSISSGSPTPLLLSSSSPAASSEEQEESESSYDHNIDYSEDLLEVNGSVSHDYEVARDRSNPSNGGDSGGCSC</sequence>
<dbReference type="CDD" id="cd12530">
    <property type="entry name" value="RRM3_EAR1_like"/>
    <property type="match status" value="1"/>
</dbReference>
<feature type="domain" description="RRM" evidence="6">
    <location>
        <begin position="214"/>
        <end position="287"/>
    </location>
</feature>
<evidence type="ECO:0000256" key="3">
    <source>
        <dbReference type="ARBA" id="ARBA00023254"/>
    </source>
</evidence>
<keyword evidence="3" id="KW-0469">Meiosis</keyword>
<feature type="compositionally biased region" description="Basic and acidic residues" evidence="5">
    <location>
        <begin position="659"/>
        <end position="668"/>
    </location>
</feature>
<dbReference type="PANTHER" id="PTHR23189">
    <property type="entry name" value="RNA RECOGNITION MOTIF-CONTAINING"/>
    <property type="match status" value="1"/>
</dbReference>
<gene>
    <name evidence="7" type="ORF">Adt_15881</name>
</gene>
<comment type="caution">
    <text evidence="7">The sequence shown here is derived from an EMBL/GenBank/DDBJ whole genome shotgun (WGS) entry which is preliminary data.</text>
</comment>
<dbReference type="PROSITE" id="PS50102">
    <property type="entry name" value="RRM"/>
    <property type="match status" value="2"/>
</dbReference>
<feature type="region of interest" description="Disordered" evidence="5">
    <location>
        <begin position="305"/>
        <end position="441"/>
    </location>
</feature>
<dbReference type="GO" id="GO:0003723">
    <property type="term" value="F:RNA binding"/>
    <property type="evidence" value="ECO:0007669"/>
    <property type="project" value="UniProtKB-UniRule"/>
</dbReference>
<feature type="region of interest" description="Disordered" evidence="5">
    <location>
        <begin position="600"/>
        <end position="681"/>
    </location>
</feature>
<dbReference type="InterPro" id="IPR034458">
    <property type="entry name" value="EAR1-like_RRM3"/>
</dbReference>
<keyword evidence="1" id="KW-0677">Repeat</keyword>
<organism evidence="7 8">
    <name type="scientific">Abeliophyllum distichum</name>
    <dbReference type="NCBI Taxonomy" id="126358"/>
    <lineage>
        <taxon>Eukaryota</taxon>
        <taxon>Viridiplantae</taxon>
        <taxon>Streptophyta</taxon>
        <taxon>Embryophyta</taxon>
        <taxon>Tracheophyta</taxon>
        <taxon>Spermatophyta</taxon>
        <taxon>Magnoliopsida</taxon>
        <taxon>eudicotyledons</taxon>
        <taxon>Gunneridae</taxon>
        <taxon>Pentapetalae</taxon>
        <taxon>asterids</taxon>
        <taxon>lamiids</taxon>
        <taxon>Lamiales</taxon>
        <taxon>Oleaceae</taxon>
        <taxon>Forsythieae</taxon>
        <taxon>Abeliophyllum</taxon>
    </lineage>
</organism>
<dbReference type="FunFam" id="3.30.70.330:FF:000101">
    <property type="entry name" value="Protein MEI2-like 1"/>
    <property type="match status" value="1"/>
</dbReference>
<dbReference type="Proteomes" id="UP001604336">
    <property type="component" value="Unassembled WGS sequence"/>
</dbReference>
<protein>
    <submittedName>
        <fullName evidence="7">Terminal EAR1-like 1</fullName>
    </submittedName>
</protein>
<dbReference type="InterPro" id="IPR000504">
    <property type="entry name" value="RRM_dom"/>
</dbReference>
<evidence type="ECO:0000313" key="7">
    <source>
        <dbReference type="EMBL" id="KAL2519634.1"/>
    </source>
</evidence>
<evidence type="ECO:0000313" key="8">
    <source>
        <dbReference type="Proteomes" id="UP001604336"/>
    </source>
</evidence>
<dbReference type="InterPro" id="IPR012677">
    <property type="entry name" value="Nucleotide-bd_a/b_plait_sf"/>
</dbReference>
<dbReference type="Gene3D" id="3.30.70.330">
    <property type="match status" value="2"/>
</dbReference>
<dbReference type="SUPFAM" id="SSF54928">
    <property type="entry name" value="RNA-binding domain, RBD"/>
    <property type="match status" value="3"/>
</dbReference>
<feature type="compositionally biased region" description="Pro residues" evidence="5">
    <location>
        <begin position="313"/>
        <end position="323"/>
    </location>
</feature>
<feature type="compositionally biased region" description="Low complexity" evidence="5">
    <location>
        <begin position="610"/>
        <end position="630"/>
    </location>
</feature>
<name>A0ABD1U3S7_9LAMI</name>
<dbReference type="Pfam" id="PF04059">
    <property type="entry name" value="RRM_2"/>
    <property type="match status" value="1"/>
</dbReference>
<evidence type="ECO:0000256" key="4">
    <source>
        <dbReference type="PROSITE-ProRule" id="PRU00176"/>
    </source>
</evidence>
<dbReference type="AlphaFoldDB" id="A0ABD1U3S7"/>
<evidence type="ECO:0000256" key="5">
    <source>
        <dbReference type="SAM" id="MobiDB-lite"/>
    </source>
</evidence>
<keyword evidence="8" id="KW-1185">Reference proteome</keyword>
<dbReference type="FunFam" id="3.30.70.330:FF:001402">
    <property type="entry name" value="Terminal EAR1-like 1"/>
    <property type="match status" value="1"/>
</dbReference>
<dbReference type="EMBL" id="JBFOLK010000004">
    <property type="protein sequence ID" value="KAL2519634.1"/>
    <property type="molecule type" value="Genomic_DNA"/>
</dbReference>
<dbReference type="InterPro" id="IPR007201">
    <property type="entry name" value="Mei2-like_Rrm_C"/>
</dbReference>
<keyword evidence="2 4" id="KW-0694">RNA-binding</keyword>
<proteinExistence type="predicted"/>
<dbReference type="GO" id="GO:0051321">
    <property type="term" value="P:meiotic cell cycle"/>
    <property type="evidence" value="ECO:0007669"/>
    <property type="project" value="UniProtKB-KW"/>
</dbReference>
<dbReference type="Pfam" id="PF00076">
    <property type="entry name" value="RRM_1"/>
    <property type="match status" value="1"/>
</dbReference>